<sequence>MDARGRGKPVPVPVPGGSNTSALGLDTSGHVGCRSGRSCVKTGHHSRLVCNAGLAGCGATKLECIGQQNFGSISSPVMSPRGKTTCIPYQHRSQWQAPDTFLVVTNSPPTPTAIGDKAFARVTMAQSAATSEPKATADTAKRWETIVLTCERTGRKWRLPPGQRGRPASPNLQAVRSNHQAMEEGGGPEARTAQGGRESDGRGDDDSLAAAPRRRPEGLHRSRGDRRSLGENDRLAIAWI</sequence>
<dbReference type="AlphaFoldDB" id="A0AAQ3XCM0"/>
<proteinExistence type="predicted"/>
<feature type="region of interest" description="Disordered" evidence="1">
    <location>
        <begin position="178"/>
        <end position="232"/>
    </location>
</feature>
<feature type="compositionally biased region" description="Basic and acidic residues" evidence="1">
    <location>
        <begin position="214"/>
        <end position="232"/>
    </location>
</feature>
<feature type="region of interest" description="Disordered" evidence="1">
    <location>
        <begin position="1"/>
        <end position="23"/>
    </location>
</feature>
<name>A0AAQ3XCM0_PASNO</name>
<keyword evidence="3" id="KW-1185">Reference proteome</keyword>
<evidence type="ECO:0000313" key="2">
    <source>
        <dbReference type="EMBL" id="WVZ91467.1"/>
    </source>
</evidence>
<dbReference type="EMBL" id="CP144752">
    <property type="protein sequence ID" value="WVZ91467.1"/>
    <property type="molecule type" value="Genomic_DNA"/>
</dbReference>
<protein>
    <submittedName>
        <fullName evidence="2">Uncharacterized protein</fullName>
    </submittedName>
</protein>
<reference evidence="2 3" key="1">
    <citation type="submission" date="2024-02" db="EMBL/GenBank/DDBJ databases">
        <title>High-quality chromosome-scale genome assembly of Pensacola bahiagrass (Paspalum notatum Flugge var. saurae).</title>
        <authorList>
            <person name="Vega J.M."/>
            <person name="Podio M."/>
            <person name="Orjuela J."/>
            <person name="Siena L.A."/>
            <person name="Pessino S.C."/>
            <person name="Combes M.C."/>
            <person name="Mariac C."/>
            <person name="Albertini E."/>
            <person name="Pupilli F."/>
            <person name="Ortiz J.P.A."/>
            <person name="Leblanc O."/>
        </authorList>
    </citation>
    <scope>NUCLEOTIDE SEQUENCE [LARGE SCALE GENOMIC DNA]</scope>
    <source>
        <strain evidence="2">R1</strain>
        <tissue evidence="2">Leaf</tissue>
    </source>
</reference>
<evidence type="ECO:0000256" key="1">
    <source>
        <dbReference type="SAM" id="MobiDB-lite"/>
    </source>
</evidence>
<dbReference type="Proteomes" id="UP001341281">
    <property type="component" value="Chromosome 08"/>
</dbReference>
<gene>
    <name evidence="2" type="ORF">U9M48_037633</name>
</gene>
<organism evidence="2 3">
    <name type="scientific">Paspalum notatum var. saurae</name>
    <dbReference type="NCBI Taxonomy" id="547442"/>
    <lineage>
        <taxon>Eukaryota</taxon>
        <taxon>Viridiplantae</taxon>
        <taxon>Streptophyta</taxon>
        <taxon>Embryophyta</taxon>
        <taxon>Tracheophyta</taxon>
        <taxon>Spermatophyta</taxon>
        <taxon>Magnoliopsida</taxon>
        <taxon>Liliopsida</taxon>
        <taxon>Poales</taxon>
        <taxon>Poaceae</taxon>
        <taxon>PACMAD clade</taxon>
        <taxon>Panicoideae</taxon>
        <taxon>Andropogonodae</taxon>
        <taxon>Paspaleae</taxon>
        <taxon>Paspalinae</taxon>
        <taxon>Paspalum</taxon>
    </lineage>
</organism>
<accession>A0AAQ3XCM0</accession>
<evidence type="ECO:0000313" key="3">
    <source>
        <dbReference type="Proteomes" id="UP001341281"/>
    </source>
</evidence>